<dbReference type="GO" id="GO:0003677">
    <property type="term" value="F:DNA binding"/>
    <property type="evidence" value="ECO:0007669"/>
    <property type="project" value="InterPro"/>
</dbReference>
<accession>A0A0F9E525</accession>
<evidence type="ECO:0000313" key="3">
    <source>
        <dbReference type="EMBL" id="KKL69108.1"/>
    </source>
</evidence>
<dbReference type="NCBIfam" id="NF033578">
    <property type="entry name" value="transpos_IS5_1"/>
    <property type="match status" value="1"/>
</dbReference>
<dbReference type="InterPro" id="IPR008490">
    <property type="entry name" value="Transposase_InsH_N"/>
</dbReference>
<comment type="caution">
    <text evidence="3">The sequence shown here is derived from an EMBL/GenBank/DDBJ whole genome shotgun (WGS) entry which is preliminary data.</text>
</comment>
<name>A0A0F9E525_9ZZZZ</name>
<feature type="domain" description="Transposase InsH N-terminal" evidence="2">
    <location>
        <begin position="18"/>
        <end position="117"/>
    </location>
</feature>
<dbReference type="Pfam" id="PF05598">
    <property type="entry name" value="DUF772"/>
    <property type="match status" value="1"/>
</dbReference>
<dbReference type="Pfam" id="PF01609">
    <property type="entry name" value="DDE_Tnp_1"/>
    <property type="match status" value="1"/>
</dbReference>
<dbReference type="AlphaFoldDB" id="A0A0F9E525"/>
<evidence type="ECO:0000259" key="2">
    <source>
        <dbReference type="Pfam" id="PF05598"/>
    </source>
</evidence>
<gene>
    <name evidence="3" type="ORF">LCGC14_2118250</name>
</gene>
<evidence type="ECO:0008006" key="4">
    <source>
        <dbReference type="Google" id="ProtNLM"/>
    </source>
</evidence>
<dbReference type="PANTHER" id="PTHR33803:SF3">
    <property type="entry name" value="BLL1974 PROTEIN"/>
    <property type="match status" value="1"/>
</dbReference>
<dbReference type="InterPro" id="IPR002559">
    <property type="entry name" value="Transposase_11"/>
</dbReference>
<organism evidence="3">
    <name type="scientific">marine sediment metagenome</name>
    <dbReference type="NCBI Taxonomy" id="412755"/>
    <lineage>
        <taxon>unclassified sequences</taxon>
        <taxon>metagenomes</taxon>
        <taxon>ecological metagenomes</taxon>
    </lineage>
</organism>
<dbReference type="PANTHER" id="PTHR33803">
    <property type="entry name" value="IS1478 TRANSPOSASE"/>
    <property type="match status" value="1"/>
</dbReference>
<protein>
    <recommendedName>
        <fullName evidence="4">Transposase InsH N-terminal domain-containing protein</fullName>
    </recommendedName>
</protein>
<proteinExistence type="predicted"/>
<dbReference type="EMBL" id="LAZR01026320">
    <property type="protein sequence ID" value="KKL69108.1"/>
    <property type="molecule type" value="Genomic_DNA"/>
</dbReference>
<dbReference type="GO" id="GO:0006313">
    <property type="term" value="P:DNA transposition"/>
    <property type="evidence" value="ECO:0007669"/>
    <property type="project" value="InterPro"/>
</dbReference>
<feature type="domain" description="Transposase IS4-like" evidence="1">
    <location>
        <begin position="275"/>
        <end position="361"/>
    </location>
</feature>
<sequence>MKPKKINHSQSRLFETRLTDLLNPKHQLLKLSKLIDWDSLEKQCSAIFIDNGLGGHPPKSVRLVVGILMLQHIHKFSDEEVVEVWVENPYRQFFCGFDYLQWEVPMDPTCLIKWRHRLGEEMLKNILEQTVVVALKTKTVKKTSLQKTTSDTTVMEKNVTFPTDAKLYDTGRRHLVKIAEKSNIKLRQNYNQISKKHLRKIFQYAHAKQYKRMKKEIKKLKNYLCRVKRDVERKWQGKEDNFYSTMSLVDKLLSQEKNSKNKIYSFYHPEVECISKGKAHKKYEFGCKVAIVTTHREGLCLSIEAMHGNPYDGHTLSHVIQEAEMITKEQIKEIYVDRGYKGAKIEGKQIYRSGQKKGITPYLKKLLKRRQAIEPHIGHMKFDGKMHRNYLKGKKGDKHNALLVGIGHNLRMILRKLRLLFAQIIFWLQNYQKNYSTVKIYVFE</sequence>
<evidence type="ECO:0000259" key="1">
    <source>
        <dbReference type="Pfam" id="PF01609"/>
    </source>
</evidence>
<dbReference type="InterPro" id="IPR047710">
    <property type="entry name" value="Transpos_IS5-like"/>
</dbReference>
<reference evidence="3" key="1">
    <citation type="journal article" date="2015" name="Nature">
        <title>Complex archaea that bridge the gap between prokaryotes and eukaryotes.</title>
        <authorList>
            <person name="Spang A."/>
            <person name="Saw J.H."/>
            <person name="Jorgensen S.L."/>
            <person name="Zaremba-Niedzwiedzka K."/>
            <person name="Martijn J."/>
            <person name="Lind A.E."/>
            <person name="van Eijk R."/>
            <person name="Schleper C."/>
            <person name="Guy L."/>
            <person name="Ettema T.J."/>
        </authorList>
    </citation>
    <scope>NUCLEOTIDE SEQUENCE</scope>
</reference>
<dbReference type="GO" id="GO:0004803">
    <property type="term" value="F:transposase activity"/>
    <property type="evidence" value="ECO:0007669"/>
    <property type="project" value="InterPro"/>
</dbReference>